<dbReference type="PANTHER" id="PTHR45931:SF3">
    <property type="entry name" value="RING ZINC FINGER-CONTAINING PROTEIN"/>
    <property type="match status" value="1"/>
</dbReference>
<feature type="compositionally biased region" description="Polar residues" evidence="5">
    <location>
        <begin position="59"/>
        <end position="88"/>
    </location>
</feature>
<reference evidence="8" key="1">
    <citation type="journal article" date="2014" name="Nucleic Acids Res.">
        <title>The evolutionary dynamics of variant antigen genes in Babesia reveal a history of genomic innovation underlying host-parasite interaction.</title>
        <authorList>
            <person name="Jackson A.P."/>
            <person name="Otto T.D."/>
            <person name="Darby A."/>
            <person name="Ramaprasad A."/>
            <person name="Xia D."/>
            <person name="Echaide I.E."/>
            <person name="Farber M."/>
            <person name="Gahlot S."/>
            <person name="Gamble J."/>
            <person name="Gupta D."/>
            <person name="Gupta Y."/>
            <person name="Jackson L."/>
            <person name="Malandrin L."/>
            <person name="Malas T.B."/>
            <person name="Moussa E."/>
            <person name="Nair M."/>
            <person name="Reid A.J."/>
            <person name="Sanders M."/>
            <person name="Sharma J."/>
            <person name="Tracey A."/>
            <person name="Quail M.A."/>
            <person name="Weir W."/>
            <person name="Wastling J.M."/>
            <person name="Hall N."/>
            <person name="Willadsen P."/>
            <person name="Lingelbach K."/>
            <person name="Shiels B."/>
            <person name="Tait A."/>
            <person name="Berriman M."/>
            <person name="Allred D.R."/>
            <person name="Pain A."/>
        </authorList>
    </citation>
    <scope>NUCLEOTIDE SEQUENCE [LARGE SCALE GENOMIC DNA]</scope>
    <source>
        <strain evidence="8">Bond</strain>
    </source>
</reference>
<dbReference type="GeneID" id="24562594"/>
<dbReference type="Gene3D" id="3.30.40.10">
    <property type="entry name" value="Zinc/RING finger domain, C3HC4 (zinc finger)"/>
    <property type="match status" value="1"/>
</dbReference>
<organism evidence="7 8">
    <name type="scientific">Babesia bigemina</name>
    <dbReference type="NCBI Taxonomy" id="5866"/>
    <lineage>
        <taxon>Eukaryota</taxon>
        <taxon>Sar</taxon>
        <taxon>Alveolata</taxon>
        <taxon>Apicomplexa</taxon>
        <taxon>Aconoidasida</taxon>
        <taxon>Piroplasmida</taxon>
        <taxon>Babesiidae</taxon>
        <taxon>Babesia</taxon>
    </lineage>
</organism>
<dbReference type="Proteomes" id="UP000033188">
    <property type="component" value="Chromosome 1"/>
</dbReference>
<feature type="domain" description="RING-type" evidence="6">
    <location>
        <begin position="253"/>
        <end position="294"/>
    </location>
</feature>
<evidence type="ECO:0000256" key="5">
    <source>
        <dbReference type="SAM" id="MobiDB-lite"/>
    </source>
</evidence>
<evidence type="ECO:0000256" key="4">
    <source>
        <dbReference type="PROSITE-ProRule" id="PRU00175"/>
    </source>
</evidence>
<dbReference type="PROSITE" id="PS50089">
    <property type="entry name" value="ZF_RING_2"/>
    <property type="match status" value="1"/>
</dbReference>
<dbReference type="Pfam" id="PF13639">
    <property type="entry name" value="zf-RING_2"/>
    <property type="match status" value="1"/>
</dbReference>
<dbReference type="STRING" id="5866.A0A061D056"/>
<protein>
    <recommendedName>
        <fullName evidence="6">RING-type domain-containing protein</fullName>
    </recommendedName>
</protein>
<keyword evidence="1" id="KW-0479">Metal-binding</keyword>
<feature type="region of interest" description="Disordered" evidence="5">
    <location>
        <begin position="37"/>
        <end position="99"/>
    </location>
</feature>
<dbReference type="InterPro" id="IPR051834">
    <property type="entry name" value="RING_finger_E3_ligase"/>
</dbReference>
<dbReference type="GO" id="GO:0006511">
    <property type="term" value="P:ubiquitin-dependent protein catabolic process"/>
    <property type="evidence" value="ECO:0007669"/>
    <property type="project" value="TreeGrafter"/>
</dbReference>
<dbReference type="AlphaFoldDB" id="A0A061D056"/>
<gene>
    <name evidence="7" type="ORF">BBBOND_0103670</name>
</gene>
<evidence type="ECO:0000256" key="3">
    <source>
        <dbReference type="ARBA" id="ARBA00022833"/>
    </source>
</evidence>
<dbReference type="GO" id="GO:0005634">
    <property type="term" value="C:nucleus"/>
    <property type="evidence" value="ECO:0007669"/>
    <property type="project" value="TreeGrafter"/>
</dbReference>
<dbReference type="OrthoDB" id="1302410at2759"/>
<dbReference type="SUPFAM" id="SSF57850">
    <property type="entry name" value="RING/U-box"/>
    <property type="match status" value="1"/>
</dbReference>
<accession>A0A061D056</accession>
<evidence type="ECO:0000259" key="6">
    <source>
        <dbReference type="PROSITE" id="PS50089"/>
    </source>
</evidence>
<dbReference type="SMART" id="SM00184">
    <property type="entry name" value="RING"/>
    <property type="match status" value="1"/>
</dbReference>
<evidence type="ECO:0000256" key="1">
    <source>
        <dbReference type="ARBA" id="ARBA00022723"/>
    </source>
</evidence>
<dbReference type="InterPro" id="IPR013083">
    <property type="entry name" value="Znf_RING/FYVE/PHD"/>
</dbReference>
<dbReference type="InterPro" id="IPR001841">
    <property type="entry name" value="Znf_RING"/>
</dbReference>
<keyword evidence="3" id="KW-0862">Zinc</keyword>
<keyword evidence="8" id="KW-1185">Reference proteome</keyword>
<dbReference type="PANTHER" id="PTHR45931">
    <property type="entry name" value="SI:CH211-59O9.10"/>
    <property type="match status" value="1"/>
</dbReference>
<dbReference type="FunFam" id="3.30.40.10:FF:000388">
    <property type="entry name" value="Putative RING zinc finger domain superfamily protein"/>
    <property type="match status" value="1"/>
</dbReference>
<proteinExistence type="predicted"/>
<dbReference type="GO" id="GO:0008270">
    <property type="term" value="F:zinc ion binding"/>
    <property type="evidence" value="ECO:0007669"/>
    <property type="project" value="UniProtKB-KW"/>
</dbReference>
<dbReference type="EMBL" id="LK391707">
    <property type="protein sequence ID" value="CDR94053.1"/>
    <property type="molecule type" value="Genomic_DNA"/>
</dbReference>
<dbReference type="VEuPathDB" id="PiroplasmaDB:BBBOND_0103670"/>
<dbReference type="KEGG" id="bbig:BBBOND_0103670"/>
<name>A0A061D056_BABBI</name>
<keyword evidence="2 4" id="KW-0863">Zinc-finger</keyword>
<dbReference type="RefSeq" id="XP_012766239.1">
    <property type="nucleotide sequence ID" value="XM_012910785.1"/>
</dbReference>
<sequence>MSYANLSSRIDINANPPSTREALTLRFIKANMARFPSHDNATQHPRSESIPFGGAPLTRNRSAPVTGVLSRTTSIQPPVSTPSASITRQRPAMYPSSRRQISEPVNMQGMSPESTLASMQRDIEALNRVLHDFQQNFTISPAVTHEARDGRPLVRRQSERVTEVHALYDGVDNGLSPMTYDPHSVPVARSPRSVLDDEQINFMNPDQMLQDVQEYEDAVPTPVGLADEIISQFPVAMFDAPAAEKWDEDTRRCAICLEEYEQDQRIRRLPCTHGYHKVCVDEWLGRSTICPICKFDYRIMMT</sequence>
<evidence type="ECO:0000313" key="7">
    <source>
        <dbReference type="EMBL" id="CDR94053.1"/>
    </source>
</evidence>
<dbReference type="GO" id="GO:0061630">
    <property type="term" value="F:ubiquitin protein ligase activity"/>
    <property type="evidence" value="ECO:0007669"/>
    <property type="project" value="TreeGrafter"/>
</dbReference>
<dbReference type="OMA" id="CKFDYRI"/>
<evidence type="ECO:0000313" key="8">
    <source>
        <dbReference type="Proteomes" id="UP000033188"/>
    </source>
</evidence>
<evidence type="ECO:0000256" key="2">
    <source>
        <dbReference type="ARBA" id="ARBA00022771"/>
    </source>
</evidence>